<comment type="caution">
    <text evidence="4">The sequence shown here is derived from an EMBL/GenBank/DDBJ whole genome shotgun (WGS) entry which is preliminary data.</text>
</comment>
<accession>A0A3D9LLC5</accession>
<evidence type="ECO:0000313" key="4">
    <source>
        <dbReference type="EMBL" id="REE08191.1"/>
    </source>
</evidence>
<dbReference type="Proteomes" id="UP000256919">
    <property type="component" value="Unassembled WGS sequence"/>
</dbReference>
<dbReference type="CDD" id="cd02966">
    <property type="entry name" value="TlpA_like_family"/>
    <property type="match status" value="1"/>
</dbReference>
<dbReference type="EMBL" id="QREI01000008">
    <property type="protein sequence ID" value="REE08191.1"/>
    <property type="molecule type" value="Genomic_DNA"/>
</dbReference>
<organism evidence="4 5">
    <name type="scientific">Winogradskyella pacifica</name>
    <dbReference type="NCBI Taxonomy" id="664642"/>
    <lineage>
        <taxon>Bacteria</taxon>
        <taxon>Pseudomonadati</taxon>
        <taxon>Bacteroidota</taxon>
        <taxon>Flavobacteriia</taxon>
        <taxon>Flavobacteriales</taxon>
        <taxon>Flavobacteriaceae</taxon>
        <taxon>Winogradskyella</taxon>
    </lineage>
</organism>
<dbReference type="InterPro" id="IPR000866">
    <property type="entry name" value="AhpC/TSA"/>
</dbReference>
<sequence>MNLLKIKPLKSPLYLVLALSLLMSCNNTKSDKTLQSNTTTNVNQDIPVYDFNQFEPLIYTESDKTYLINFWAMWCAPCVKELPYIEQFAAKHPDVEVILVSLDFPKDIETKLKPFLKEKNISSKVVLLDDPDSNTWIDKIDPNWSGAIPFTIMFNKDERLFYERSFENLEDIENQIHKLN</sequence>
<evidence type="ECO:0000259" key="3">
    <source>
        <dbReference type="PROSITE" id="PS51352"/>
    </source>
</evidence>
<dbReference type="Gene3D" id="3.40.30.10">
    <property type="entry name" value="Glutaredoxin"/>
    <property type="match status" value="1"/>
</dbReference>
<dbReference type="PANTHER" id="PTHR42852:SF13">
    <property type="entry name" value="PROTEIN DIPZ"/>
    <property type="match status" value="1"/>
</dbReference>
<feature type="domain" description="Thioredoxin" evidence="3">
    <location>
        <begin position="28"/>
        <end position="180"/>
    </location>
</feature>
<protein>
    <submittedName>
        <fullName evidence="4">Thiol-disulfide isomerase/thioredoxin</fullName>
    </submittedName>
</protein>
<feature type="signal peptide" evidence="2">
    <location>
        <begin position="1"/>
        <end position="29"/>
    </location>
</feature>
<dbReference type="PANTHER" id="PTHR42852">
    <property type="entry name" value="THIOL:DISULFIDE INTERCHANGE PROTEIN DSBE"/>
    <property type="match status" value="1"/>
</dbReference>
<reference evidence="4 5" key="1">
    <citation type="submission" date="2018-07" db="EMBL/GenBank/DDBJ databases">
        <title>Genomic Encyclopedia of Type Strains, Phase III (KMG-III): the genomes of soil and plant-associated and newly described type strains.</title>
        <authorList>
            <person name="Whitman W."/>
        </authorList>
    </citation>
    <scope>NUCLEOTIDE SEQUENCE [LARGE SCALE GENOMIC DNA]</scope>
    <source>
        <strain evidence="4 5">CECT 7948</strain>
    </source>
</reference>
<dbReference type="PROSITE" id="PS51352">
    <property type="entry name" value="THIOREDOXIN_2"/>
    <property type="match status" value="1"/>
</dbReference>
<dbReference type="InterPro" id="IPR050553">
    <property type="entry name" value="Thioredoxin_ResA/DsbE_sf"/>
</dbReference>
<feature type="chain" id="PRO_5017762133" evidence="2">
    <location>
        <begin position="30"/>
        <end position="180"/>
    </location>
</feature>
<dbReference type="GO" id="GO:0016491">
    <property type="term" value="F:oxidoreductase activity"/>
    <property type="evidence" value="ECO:0007669"/>
    <property type="project" value="InterPro"/>
</dbReference>
<evidence type="ECO:0000256" key="2">
    <source>
        <dbReference type="SAM" id="SignalP"/>
    </source>
</evidence>
<dbReference type="PROSITE" id="PS00194">
    <property type="entry name" value="THIOREDOXIN_1"/>
    <property type="match status" value="1"/>
</dbReference>
<name>A0A3D9LLC5_9FLAO</name>
<dbReference type="SUPFAM" id="SSF52833">
    <property type="entry name" value="Thioredoxin-like"/>
    <property type="match status" value="1"/>
</dbReference>
<keyword evidence="4" id="KW-0413">Isomerase</keyword>
<evidence type="ECO:0000256" key="1">
    <source>
        <dbReference type="ARBA" id="ARBA00023284"/>
    </source>
</evidence>
<dbReference type="InterPro" id="IPR017937">
    <property type="entry name" value="Thioredoxin_CS"/>
</dbReference>
<dbReference type="AlphaFoldDB" id="A0A3D9LLC5"/>
<dbReference type="GO" id="GO:0016853">
    <property type="term" value="F:isomerase activity"/>
    <property type="evidence" value="ECO:0007669"/>
    <property type="project" value="UniProtKB-KW"/>
</dbReference>
<dbReference type="Pfam" id="PF00578">
    <property type="entry name" value="AhpC-TSA"/>
    <property type="match status" value="1"/>
</dbReference>
<keyword evidence="2" id="KW-0732">Signal</keyword>
<dbReference type="InterPro" id="IPR013766">
    <property type="entry name" value="Thioredoxin_domain"/>
</dbReference>
<proteinExistence type="predicted"/>
<keyword evidence="5" id="KW-1185">Reference proteome</keyword>
<evidence type="ECO:0000313" key="5">
    <source>
        <dbReference type="Proteomes" id="UP000256919"/>
    </source>
</evidence>
<gene>
    <name evidence="4" type="ORF">DFQ09_10867</name>
</gene>
<dbReference type="PROSITE" id="PS51257">
    <property type="entry name" value="PROKAR_LIPOPROTEIN"/>
    <property type="match status" value="1"/>
</dbReference>
<keyword evidence="1" id="KW-0676">Redox-active center</keyword>
<dbReference type="InterPro" id="IPR036249">
    <property type="entry name" value="Thioredoxin-like_sf"/>
</dbReference>
<dbReference type="GO" id="GO:0016209">
    <property type="term" value="F:antioxidant activity"/>
    <property type="evidence" value="ECO:0007669"/>
    <property type="project" value="InterPro"/>
</dbReference>